<evidence type="ECO:0000313" key="1">
    <source>
        <dbReference type="EMBL" id="DAD76242.1"/>
    </source>
</evidence>
<accession>A0A8S5M1Y2</accession>
<sequence>MGLNEKGRKSRICRCKITMKPKAQRSRWLNPLSVVKSF</sequence>
<protein>
    <submittedName>
        <fullName evidence="1">Uncharacterized protein</fullName>
    </submittedName>
</protein>
<organism evidence="1">
    <name type="scientific">Siphoviridae sp. ctrfD19</name>
    <dbReference type="NCBI Taxonomy" id="2826478"/>
    <lineage>
        <taxon>Viruses</taxon>
        <taxon>Duplodnaviria</taxon>
        <taxon>Heunggongvirae</taxon>
        <taxon>Uroviricota</taxon>
        <taxon>Caudoviricetes</taxon>
    </lineage>
</organism>
<name>A0A8S5M1Y2_9CAUD</name>
<proteinExistence type="predicted"/>
<reference evidence="1" key="1">
    <citation type="journal article" date="2021" name="Proc. Natl. Acad. Sci. U.S.A.">
        <title>A Catalog of Tens of Thousands of Viruses from Human Metagenomes Reveals Hidden Associations with Chronic Diseases.</title>
        <authorList>
            <person name="Tisza M.J."/>
            <person name="Buck C.B."/>
        </authorList>
    </citation>
    <scope>NUCLEOTIDE SEQUENCE</scope>
    <source>
        <strain evidence="1">CtrfD19</strain>
    </source>
</reference>
<dbReference type="EMBL" id="BK014797">
    <property type="protein sequence ID" value="DAD76242.1"/>
    <property type="molecule type" value="Genomic_DNA"/>
</dbReference>